<dbReference type="AlphaFoldDB" id="A0ABD7CI22"/>
<organism evidence="2 3">
    <name type="scientific">Clostridium botulinum</name>
    <dbReference type="NCBI Taxonomy" id="1491"/>
    <lineage>
        <taxon>Bacteria</taxon>
        <taxon>Bacillati</taxon>
        <taxon>Bacillota</taxon>
        <taxon>Clostridia</taxon>
        <taxon>Eubacteriales</taxon>
        <taxon>Clostridiaceae</taxon>
        <taxon>Clostridium</taxon>
    </lineage>
</organism>
<reference evidence="2 3" key="1">
    <citation type="journal article" date="2014" name="J. Infect. Dis.">
        <title>Molecular characterization of a novel botulinum neurotoxin type H gene.</title>
        <authorList>
            <person name="Dover N."/>
            <person name="Barash J.R."/>
            <person name="Hill K.K."/>
            <person name="Xie G."/>
            <person name="Arnon S.S."/>
        </authorList>
    </citation>
    <scope>NUCLEOTIDE SEQUENCE [LARGE SCALE GENOMIC DNA]</scope>
    <source>
        <strain evidence="2 3">IBCA10-7060</strain>
    </source>
</reference>
<feature type="transmembrane region" description="Helical" evidence="1">
    <location>
        <begin position="125"/>
        <end position="147"/>
    </location>
</feature>
<keyword evidence="1" id="KW-0812">Transmembrane</keyword>
<evidence type="ECO:0000313" key="3">
    <source>
        <dbReference type="Proteomes" id="UP000663464"/>
    </source>
</evidence>
<accession>A0ABD7CI22</accession>
<keyword evidence="1" id="KW-1133">Transmembrane helix</keyword>
<dbReference type="RefSeq" id="WP_041345962.1">
    <property type="nucleotide sequence ID" value="NZ_CP069280.1"/>
</dbReference>
<evidence type="ECO:0000256" key="1">
    <source>
        <dbReference type="SAM" id="Phobius"/>
    </source>
</evidence>
<feature type="transmembrane region" description="Helical" evidence="1">
    <location>
        <begin position="89"/>
        <end position="113"/>
    </location>
</feature>
<feature type="transmembrane region" description="Helical" evidence="1">
    <location>
        <begin position="199"/>
        <end position="220"/>
    </location>
</feature>
<proteinExistence type="predicted"/>
<feature type="transmembrane region" description="Helical" evidence="1">
    <location>
        <begin position="159"/>
        <end position="179"/>
    </location>
</feature>
<sequence length="229" mass="26688">MKNIINLIINDLILCRKIFLVSIPMIIFLSFTGLEYNMDGKRHYIYIYVIAMASYILINYVEQSITRNKSNMFIYSLPIEKNNIVLEKYLFIIGINIINWGICVLTTVAFSIILKGSFKGNICSIGDLVFATTLVSIYYSIYYPFYFKLGPNKLDPFNRCIYMLIILLPVIIQRIIDVLNISISKKDFYGQINVIQSKFLWITLFEIIMLTISAYISIIIHKNKTIMYE</sequence>
<dbReference type="InterPro" id="IPR025699">
    <property type="entry name" value="ABC2_memb-like"/>
</dbReference>
<protein>
    <submittedName>
        <fullName evidence="2">ABC-2 transporter permease</fullName>
    </submittedName>
</protein>
<feature type="transmembrane region" description="Helical" evidence="1">
    <location>
        <begin position="12"/>
        <end position="31"/>
    </location>
</feature>
<evidence type="ECO:0000313" key="2">
    <source>
        <dbReference type="EMBL" id="QRI52819.1"/>
    </source>
</evidence>
<dbReference type="EMBL" id="CP069280">
    <property type="protein sequence ID" value="QRI52819.1"/>
    <property type="molecule type" value="Genomic_DNA"/>
</dbReference>
<dbReference type="Proteomes" id="UP000663464">
    <property type="component" value="Chromosome"/>
</dbReference>
<gene>
    <name evidence="2" type="ORF">JQS73_15480</name>
</gene>
<name>A0ABD7CI22_CLOBO</name>
<dbReference type="Pfam" id="PF13346">
    <property type="entry name" value="ABC2_membrane_5"/>
    <property type="match status" value="1"/>
</dbReference>
<feature type="transmembrane region" description="Helical" evidence="1">
    <location>
        <begin position="43"/>
        <end position="61"/>
    </location>
</feature>
<keyword evidence="1" id="KW-0472">Membrane</keyword>